<evidence type="ECO:0000259" key="6">
    <source>
        <dbReference type="Pfam" id="PF04932"/>
    </source>
</evidence>
<gene>
    <name evidence="7" type="ORF">QTN89_01710</name>
</gene>
<reference evidence="7 8" key="1">
    <citation type="submission" date="2023-06" db="EMBL/GenBank/DDBJ databases">
        <title>Roseiconus lacunae JC819 isolated from Gulf of Mannar region, Tamil Nadu.</title>
        <authorList>
            <person name="Pk S."/>
            <person name="Ch S."/>
            <person name="Ch V.R."/>
        </authorList>
    </citation>
    <scope>NUCLEOTIDE SEQUENCE [LARGE SCALE GENOMIC DNA]</scope>
    <source>
        <strain evidence="7 8">JC819</strain>
    </source>
</reference>
<feature type="domain" description="O-antigen ligase-related" evidence="6">
    <location>
        <begin position="241"/>
        <end position="386"/>
    </location>
</feature>
<feature type="transmembrane region" description="Helical" evidence="5">
    <location>
        <begin position="76"/>
        <end position="98"/>
    </location>
</feature>
<name>A0ABT7PCA9_9BACT</name>
<proteinExistence type="predicted"/>
<feature type="transmembrane region" description="Helical" evidence="5">
    <location>
        <begin position="410"/>
        <end position="431"/>
    </location>
</feature>
<feature type="transmembrane region" description="Helical" evidence="5">
    <location>
        <begin position="135"/>
        <end position="154"/>
    </location>
</feature>
<feature type="transmembrane region" description="Helical" evidence="5">
    <location>
        <begin position="278"/>
        <end position="300"/>
    </location>
</feature>
<sequence length="465" mass="51300">MPQPPLRHPPVHSQRVRQQVTRHGILLTKLADMRTWLSSAQTRTRFCIAVIYLLPLLTYTTPGIPPENAGLDRYFALTKAILLASTVAIGSLIIVFGFRSNSIDRSVQSFGGWLLFFAWAVTTISWSPLKTVSLSQAGGLFSLLLHSIIVASVCDHRGNVSRLFRHLCQSLILLATFIVTVYVFDPVTSGLDREILNVQGDGLVHPTASGAAAALGLLLATIAYTAFRFHWSARVLAVSILTCGPLLLLSNSRTATVFAGLIIPVCLFSFGSTRRRGAMIVGAAVLSLVVIIVDPGFTLIDQGLGSSVQYLMRGQDLAQLRQASGRQEMWTAIWSEYLHAPLTGHGYYVTSRTGSLYVWNHFANHTAHNIYLQIFAGTGLIGFTLWSVAMVTVIVQCWRLWEIDRFTRHLAWSLFFCALWYMGWSLGSASFMGPLRYESVIAFTLLGIGVGQSYRDAIRNSRIST</sequence>
<dbReference type="PANTHER" id="PTHR37422:SF13">
    <property type="entry name" value="LIPOPOLYSACCHARIDE BIOSYNTHESIS PROTEIN PA4999-RELATED"/>
    <property type="match status" value="1"/>
</dbReference>
<protein>
    <submittedName>
        <fullName evidence="7">O-antigen ligase family protein</fullName>
    </submittedName>
</protein>
<dbReference type="InterPro" id="IPR051533">
    <property type="entry name" value="WaaL-like"/>
</dbReference>
<feature type="transmembrane region" description="Helical" evidence="5">
    <location>
        <begin position="231"/>
        <end position="249"/>
    </location>
</feature>
<keyword evidence="8" id="KW-1185">Reference proteome</keyword>
<feature type="transmembrane region" description="Helical" evidence="5">
    <location>
        <begin position="204"/>
        <end position="224"/>
    </location>
</feature>
<feature type="transmembrane region" description="Helical" evidence="5">
    <location>
        <begin position="166"/>
        <end position="184"/>
    </location>
</feature>
<accession>A0ABT7PCA9</accession>
<evidence type="ECO:0000256" key="5">
    <source>
        <dbReference type="SAM" id="Phobius"/>
    </source>
</evidence>
<keyword evidence="2 5" id="KW-0812">Transmembrane</keyword>
<comment type="subcellular location">
    <subcellularLocation>
        <location evidence="1">Membrane</location>
        <topology evidence="1">Multi-pass membrane protein</topology>
    </subcellularLocation>
</comment>
<evidence type="ECO:0000313" key="7">
    <source>
        <dbReference type="EMBL" id="MDM4014127.1"/>
    </source>
</evidence>
<feature type="transmembrane region" description="Helical" evidence="5">
    <location>
        <begin position="370"/>
        <end position="398"/>
    </location>
</feature>
<keyword evidence="7" id="KW-0436">Ligase</keyword>
<comment type="caution">
    <text evidence="7">The sequence shown here is derived from an EMBL/GenBank/DDBJ whole genome shotgun (WGS) entry which is preliminary data.</text>
</comment>
<evidence type="ECO:0000256" key="3">
    <source>
        <dbReference type="ARBA" id="ARBA00022989"/>
    </source>
</evidence>
<feature type="transmembrane region" description="Helical" evidence="5">
    <location>
        <begin position="110"/>
        <end position="129"/>
    </location>
</feature>
<feature type="transmembrane region" description="Helical" evidence="5">
    <location>
        <begin position="437"/>
        <end position="454"/>
    </location>
</feature>
<dbReference type="GO" id="GO:0016874">
    <property type="term" value="F:ligase activity"/>
    <property type="evidence" value="ECO:0007669"/>
    <property type="project" value="UniProtKB-KW"/>
</dbReference>
<dbReference type="Proteomes" id="UP001239462">
    <property type="component" value="Unassembled WGS sequence"/>
</dbReference>
<dbReference type="InterPro" id="IPR007016">
    <property type="entry name" value="O-antigen_ligase-rel_domated"/>
</dbReference>
<evidence type="ECO:0000256" key="4">
    <source>
        <dbReference type="ARBA" id="ARBA00023136"/>
    </source>
</evidence>
<dbReference type="Pfam" id="PF04932">
    <property type="entry name" value="Wzy_C"/>
    <property type="match status" value="1"/>
</dbReference>
<feature type="transmembrane region" description="Helical" evidence="5">
    <location>
        <begin position="46"/>
        <end position="64"/>
    </location>
</feature>
<evidence type="ECO:0000313" key="8">
    <source>
        <dbReference type="Proteomes" id="UP001239462"/>
    </source>
</evidence>
<dbReference type="RefSeq" id="WP_289161874.1">
    <property type="nucleotide sequence ID" value="NZ_JASZZN010000001.1"/>
</dbReference>
<keyword evidence="3 5" id="KW-1133">Transmembrane helix</keyword>
<dbReference type="PANTHER" id="PTHR37422">
    <property type="entry name" value="TEICHURONIC ACID BIOSYNTHESIS PROTEIN TUAE"/>
    <property type="match status" value="1"/>
</dbReference>
<keyword evidence="4 5" id="KW-0472">Membrane</keyword>
<feature type="transmembrane region" description="Helical" evidence="5">
    <location>
        <begin position="255"/>
        <end position="271"/>
    </location>
</feature>
<evidence type="ECO:0000256" key="1">
    <source>
        <dbReference type="ARBA" id="ARBA00004141"/>
    </source>
</evidence>
<organism evidence="7 8">
    <name type="scientific">Roseiconus lacunae</name>
    <dbReference type="NCBI Taxonomy" id="2605694"/>
    <lineage>
        <taxon>Bacteria</taxon>
        <taxon>Pseudomonadati</taxon>
        <taxon>Planctomycetota</taxon>
        <taxon>Planctomycetia</taxon>
        <taxon>Pirellulales</taxon>
        <taxon>Pirellulaceae</taxon>
        <taxon>Roseiconus</taxon>
    </lineage>
</organism>
<dbReference type="EMBL" id="JASZZN010000001">
    <property type="protein sequence ID" value="MDM4014127.1"/>
    <property type="molecule type" value="Genomic_DNA"/>
</dbReference>
<evidence type="ECO:0000256" key="2">
    <source>
        <dbReference type="ARBA" id="ARBA00022692"/>
    </source>
</evidence>